<feature type="domain" description="DUF7330" evidence="1">
    <location>
        <begin position="113"/>
        <end position="306"/>
    </location>
</feature>
<dbReference type="InParanoid" id="A0A165RMD8"/>
<dbReference type="InterPro" id="IPR055754">
    <property type="entry name" value="DUF7330"/>
</dbReference>
<keyword evidence="3" id="KW-1185">Reference proteome</keyword>
<reference evidence="2 3" key="1">
    <citation type="journal article" date="2016" name="Mol. Biol. Evol.">
        <title>Comparative Genomics of Early-Diverging Mushroom-Forming Fungi Provides Insights into the Origins of Lignocellulose Decay Capabilities.</title>
        <authorList>
            <person name="Nagy L.G."/>
            <person name="Riley R."/>
            <person name="Tritt A."/>
            <person name="Adam C."/>
            <person name="Daum C."/>
            <person name="Floudas D."/>
            <person name="Sun H."/>
            <person name="Yadav J.S."/>
            <person name="Pangilinan J."/>
            <person name="Larsson K.H."/>
            <person name="Matsuura K."/>
            <person name="Barry K."/>
            <person name="Labutti K."/>
            <person name="Kuo R."/>
            <person name="Ohm R.A."/>
            <person name="Bhattacharya S.S."/>
            <person name="Shirouzu T."/>
            <person name="Yoshinaga Y."/>
            <person name="Martin F.M."/>
            <person name="Grigoriev I.V."/>
            <person name="Hibbett D.S."/>
        </authorList>
    </citation>
    <scope>NUCLEOTIDE SEQUENCE [LARGE SCALE GENOMIC DNA]</scope>
    <source>
        <strain evidence="2 3">HHB14362 ss-1</strain>
    </source>
</reference>
<evidence type="ECO:0000259" key="1">
    <source>
        <dbReference type="Pfam" id="PF24016"/>
    </source>
</evidence>
<organism evidence="2 3">
    <name type="scientific">Neolentinus lepideus HHB14362 ss-1</name>
    <dbReference type="NCBI Taxonomy" id="1314782"/>
    <lineage>
        <taxon>Eukaryota</taxon>
        <taxon>Fungi</taxon>
        <taxon>Dikarya</taxon>
        <taxon>Basidiomycota</taxon>
        <taxon>Agaricomycotina</taxon>
        <taxon>Agaricomycetes</taxon>
        <taxon>Gloeophyllales</taxon>
        <taxon>Gloeophyllaceae</taxon>
        <taxon>Neolentinus</taxon>
    </lineage>
</organism>
<dbReference type="Proteomes" id="UP000076761">
    <property type="component" value="Unassembled WGS sequence"/>
</dbReference>
<dbReference type="Pfam" id="PF24016">
    <property type="entry name" value="DUF7330"/>
    <property type="match status" value="1"/>
</dbReference>
<evidence type="ECO:0000313" key="3">
    <source>
        <dbReference type="Proteomes" id="UP000076761"/>
    </source>
</evidence>
<dbReference type="EMBL" id="KV425580">
    <property type="protein sequence ID" value="KZT24027.1"/>
    <property type="molecule type" value="Genomic_DNA"/>
</dbReference>
<evidence type="ECO:0000313" key="2">
    <source>
        <dbReference type="EMBL" id="KZT24027.1"/>
    </source>
</evidence>
<gene>
    <name evidence="2" type="ORF">NEOLEDRAFT_1135533</name>
</gene>
<protein>
    <recommendedName>
        <fullName evidence="1">DUF7330 domain-containing protein</fullName>
    </recommendedName>
</protein>
<dbReference type="STRING" id="1314782.A0A165RMD8"/>
<sequence>MQLCVLCSDTVCYAADSGSQKRSAIFAAQRFSATAAVSDRPRYELYKDPCPESSPSTRPSDSMILTDDKLKAAINGVKPIEELEANPPPYTSSPNEYPDLDIPEEIRRMRPGNHFYVTKNLGSISGTYVINPLHDPKIPESLLPALGEGEIRKNVHLSTNTGSVNANVWIRPGSANASGSAQSDGPQKARTVIEVSSNMGSVNVRMHAPPGAPFKLACHSDMGSVEVHVPRSYSGPLVASTNMGSITFSRELTPHVTVFSDVSGKRHCYVGTEEDSGWRGDIEKWEGNDVNLSSNMGSIRVSYVDEVQGSGTRGSGWLDRVFSGWR</sequence>
<dbReference type="OrthoDB" id="5289249at2759"/>
<accession>A0A165RMD8</accession>
<dbReference type="AlphaFoldDB" id="A0A165RMD8"/>
<proteinExistence type="predicted"/>
<name>A0A165RMD8_9AGAM</name>